<comment type="similarity">
    <text evidence="5">Belongs to the protein kinase superfamily.</text>
</comment>
<dbReference type="EMBL" id="GIBP01006021">
    <property type="protein sequence ID" value="NDV34990.1"/>
    <property type="molecule type" value="Transcribed_RNA"/>
</dbReference>
<protein>
    <recommendedName>
        <fullName evidence="6">Protein kinase domain-containing protein</fullName>
    </recommendedName>
</protein>
<proteinExistence type="inferred from homology"/>
<feature type="binding site" evidence="4">
    <location>
        <position position="28"/>
    </location>
    <ligand>
        <name>ATP</name>
        <dbReference type="ChEBI" id="CHEBI:30616"/>
    </ligand>
</feature>
<dbReference type="SMART" id="SM00220">
    <property type="entry name" value="S_TKc"/>
    <property type="match status" value="1"/>
</dbReference>
<dbReference type="PROSITE" id="PS00107">
    <property type="entry name" value="PROTEIN_KINASE_ATP"/>
    <property type="match status" value="1"/>
</dbReference>
<dbReference type="InterPro" id="IPR051681">
    <property type="entry name" value="Ser/Thr_Kinases-Pseudokinases"/>
</dbReference>
<feature type="domain" description="Protein kinase" evidence="6">
    <location>
        <begin position="1"/>
        <end position="261"/>
    </location>
</feature>
<evidence type="ECO:0000256" key="1">
    <source>
        <dbReference type="ARBA" id="ARBA00022527"/>
    </source>
</evidence>
<dbReference type="PROSITE" id="PS00108">
    <property type="entry name" value="PROTEIN_KINASE_ST"/>
    <property type="match status" value="1"/>
</dbReference>
<dbReference type="PANTHER" id="PTHR44329">
    <property type="entry name" value="SERINE/THREONINE-PROTEIN KINASE TNNI3K-RELATED"/>
    <property type="match status" value="1"/>
</dbReference>
<dbReference type="GO" id="GO:0004674">
    <property type="term" value="F:protein serine/threonine kinase activity"/>
    <property type="evidence" value="ECO:0007669"/>
    <property type="project" value="UniProtKB-KW"/>
</dbReference>
<dbReference type="PROSITE" id="PS50011">
    <property type="entry name" value="PROTEIN_KINASE_DOM"/>
    <property type="match status" value="1"/>
</dbReference>
<dbReference type="PIRSF" id="PIRSF000654">
    <property type="entry name" value="Integrin-linked_kinase"/>
    <property type="match status" value="1"/>
</dbReference>
<keyword evidence="1 5" id="KW-0808">Transferase</keyword>
<sequence length="263" mass="29171">MKDLKKIGRGGYGAVYSASLGREKVAVKMLSDDALSTGFDQEVSLMAQCSSIYIAQIKGACYSPPSCCIIMELMQQDLKTYLQKWKFQKDGSPIKIRYQIACDIACGIEYLHEKGILHNDVKSPNVLLDGSLRGKVTDFGASRKKVSESVSVGAGGLVGTVCWMAPEVERGGGCGRFSDMFSVGMVLWELVSFETPFVKMTPLEYLNMVNHGEKREHIPVSTPFAPVPPMYFEMINECWRVDPTKRPSATRLVDELLKEFSTL</sequence>
<dbReference type="InterPro" id="IPR011009">
    <property type="entry name" value="Kinase-like_dom_sf"/>
</dbReference>
<evidence type="ECO:0000256" key="4">
    <source>
        <dbReference type="PROSITE-ProRule" id="PRU10141"/>
    </source>
</evidence>
<evidence type="ECO:0000313" key="7">
    <source>
        <dbReference type="EMBL" id="NDV34990.1"/>
    </source>
</evidence>
<keyword evidence="1 5" id="KW-0418">Kinase</keyword>
<name>A0A6B2LDN0_9EUKA</name>
<organism evidence="7">
    <name type="scientific">Arcella intermedia</name>
    <dbReference type="NCBI Taxonomy" id="1963864"/>
    <lineage>
        <taxon>Eukaryota</taxon>
        <taxon>Amoebozoa</taxon>
        <taxon>Tubulinea</taxon>
        <taxon>Elardia</taxon>
        <taxon>Arcellinida</taxon>
        <taxon>Sphaerothecina</taxon>
        <taxon>Arcellidae</taxon>
        <taxon>Arcella</taxon>
    </lineage>
</organism>
<evidence type="ECO:0000256" key="3">
    <source>
        <dbReference type="ARBA" id="ARBA00022840"/>
    </source>
</evidence>
<dbReference type="InterPro" id="IPR017441">
    <property type="entry name" value="Protein_kinase_ATP_BS"/>
</dbReference>
<dbReference type="InterPro" id="IPR001245">
    <property type="entry name" value="Ser-Thr/Tyr_kinase_cat_dom"/>
</dbReference>
<dbReference type="GO" id="GO:0005524">
    <property type="term" value="F:ATP binding"/>
    <property type="evidence" value="ECO:0007669"/>
    <property type="project" value="UniProtKB-UniRule"/>
</dbReference>
<keyword evidence="3 4" id="KW-0067">ATP-binding</keyword>
<dbReference type="Pfam" id="PF07714">
    <property type="entry name" value="PK_Tyr_Ser-Thr"/>
    <property type="match status" value="1"/>
</dbReference>
<evidence type="ECO:0000259" key="6">
    <source>
        <dbReference type="PROSITE" id="PS50011"/>
    </source>
</evidence>
<keyword evidence="2 4" id="KW-0547">Nucleotide-binding</keyword>
<keyword evidence="1 5" id="KW-0723">Serine/threonine-protein kinase</keyword>
<evidence type="ECO:0000256" key="2">
    <source>
        <dbReference type="ARBA" id="ARBA00022741"/>
    </source>
</evidence>
<dbReference type="InterPro" id="IPR008271">
    <property type="entry name" value="Ser/Thr_kinase_AS"/>
</dbReference>
<dbReference type="InterPro" id="IPR000719">
    <property type="entry name" value="Prot_kinase_dom"/>
</dbReference>
<dbReference type="Gene3D" id="1.10.510.10">
    <property type="entry name" value="Transferase(Phosphotransferase) domain 1"/>
    <property type="match status" value="1"/>
</dbReference>
<accession>A0A6B2LDN0</accession>
<evidence type="ECO:0000256" key="5">
    <source>
        <dbReference type="RuleBase" id="RU000304"/>
    </source>
</evidence>
<dbReference type="SUPFAM" id="SSF56112">
    <property type="entry name" value="Protein kinase-like (PK-like)"/>
    <property type="match status" value="1"/>
</dbReference>
<dbReference type="AlphaFoldDB" id="A0A6B2LDN0"/>
<reference evidence="7" key="1">
    <citation type="journal article" date="2020" name="J. Eukaryot. Microbiol.">
        <title>De novo Sequencing, Assembly and Annotation of the Transcriptome for the Free-Living Testate Amoeba Arcella intermedia.</title>
        <authorList>
            <person name="Ribeiro G.M."/>
            <person name="Porfirio-Sousa A.L."/>
            <person name="Maurer-Alcala X.X."/>
            <person name="Katz L.A."/>
            <person name="Lahr D.J.G."/>
        </authorList>
    </citation>
    <scope>NUCLEOTIDE SEQUENCE</scope>
</reference>